<accession>A0ACA9SRL7</accession>
<comment type="caution">
    <text evidence="1">The sequence shown here is derived from an EMBL/GenBank/DDBJ whole genome shotgun (WGS) entry which is preliminary data.</text>
</comment>
<reference evidence="1" key="1">
    <citation type="submission" date="2021-06" db="EMBL/GenBank/DDBJ databases">
        <authorList>
            <person name="Kallberg Y."/>
            <person name="Tangrot J."/>
            <person name="Rosling A."/>
        </authorList>
    </citation>
    <scope>NUCLEOTIDE SEQUENCE</scope>
    <source>
        <strain evidence="1">MA461A</strain>
    </source>
</reference>
<gene>
    <name evidence="1" type="ORF">RPERSI_LOCUS33909</name>
</gene>
<evidence type="ECO:0000313" key="1">
    <source>
        <dbReference type="EMBL" id="CAG8845966.1"/>
    </source>
</evidence>
<name>A0ACA9SRL7_9GLOM</name>
<organism evidence="1 2">
    <name type="scientific">Racocetra persica</name>
    <dbReference type="NCBI Taxonomy" id="160502"/>
    <lineage>
        <taxon>Eukaryota</taxon>
        <taxon>Fungi</taxon>
        <taxon>Fungi incertae sedis</taxon>
        <taxon>Mucoromycota</taxon>
        <taxon>Glomeromycotina</taxon>
        <taxon>Glomeromycetes</taxon>
        <taxon>Diversisporales</taxon>
        <taxon>Gigasporaceae</taxon>
        <taxon>Racocetra</taxon>
    </lineage>
</organism>
<dbReference type="Proteomes" id="UP000789920">
    <property type="component" value="Unassembled WGS sequence"/>
</dbReference>
<feature type="non-terminal residue" evidence="1">
    <location>
        <position position="1"/>
    </location>
</feature>
<keyword evidence="2" id="KW-1185">Reference proteome</keyword>
<sequence>ADLCNSISPPILLKLIRASLMPRSEDINGRDIYVGQRMIVIIIYDDSSTTFSDAIYNAISGTINKGAPS</sequence>
<dbReference type="EMBL" id="CAJVQC010149063">
    <property type="protein sequence ID" value="CAG8845966.1"/>
    <property type="molecule type" value="Genomic_DNA"/>
</dbReference>
<protein>
    <submittedName>
        <fullName evidence="1">1246_t:CDS:1</fullName>
    </submittedName>
</protein>
<proteinExistence type="predicted"/>
<evidence type="ECO:0000313" key="2">
    <source>
        <dbReference type="Proteomes" id="UP000789920"/>
    </source>
</evidence>